<dbReference type="RefSeq" id="WP_110886199.1">
    <property type="nucleotide sequence ID" value="NZ_QJSX01000005.1"/>
</dbReference>
<evidence type="ECO:0000256" key="3">
    <source>
        <dbReference type="SAM" id="SignalP"/>
    </source>
</evidence>
<keyword evidence="5" id="KW-1185">Reference proteome</keyword>
<feature type="region of interest" description="Disordered" evidence="2">
    <location>
        <begin position="291"/>
        <end position="335"/>
    </location>
</feature>
<feature type="chain" id="PRO_5016242176" evidence="3">
    <location>
        <begin position="27"/>
        <end position="749"/>
    </location>
</feature>
<dbReference type="SMART" id="SM00028">
    <property type="entry name" value="TPR"/>
    <property type="match status" value="2"/>
</dbReference>
<dbReference type="OrthoDB" id="70396at2"/>
<sequence>MKRLLTALLLASPLAVCLADVASAQAVTSERWVGWSDAPPATDDDVTAQLLEAAFANRFPNRADVRADFSVIGTYERALSAMSPSDPNYKATKAELDRLRAKAKGNLSGTPAPVRGAVKAVTFAEALNGARHAAYLDAPQKDIDRLANLLQGKTAAQLQGVVATGVLKNRPAIALAALLAAHARDAKNPAHLVNAAGLLSLLGMPYEALSFLDEANKLGTPSGAFVSRAVMLNARGHALLTLGRFADAETALREAVRLDPFLAEAKRNLALALRAQGKKTEAVTYFAAAGRRGPAPKNASTATATPPPAPPAVPGGPSSPPTAPPSTPTSTSTGTAARTLVLTPAHEVYDLSRGRGWKLPSLKYPKNVQDGQAFFEQVKELQEWYRQRSDARMQQVAELQQQQAARLVQARRPSPGDELAKARVYDIVFRITALPFEPTLKKRFALVAEELTRDEGAVNFGGSQFDATKPNSQQTVFFNSRTPSGRFAQAMKDIAAAETPELTACRDSDCREGVRRKYNAMRCPAFKEAHARWRTSMLRLDGAYAELMDPMYRVATGLASNISDPVDFKLARLTAQQEAENLISNLLATASSAGNLWAQYETRVADGMDCDGTAEAEAQPQEEAPEAFECPLTGPYKLKADLKIAELSVNCEKVAVEITVLESELLFVESGGFAELEYAFEGEITLTLGTKAGVGGVLTAGAKSAVYIKVDTSGAFKDFGVKQSTAAGVMLGPVGAEVEIETPISLIPG</sequence>
<dbReference type="Proteomes" id="UP000248326">
    <property type="component" value="Unassembled WGS sequence"/>
</dbReference>
<evidence type="ECO:0000256" key="1">
    <source>
        <dbReference type="PROSITE-ProRule" id="PRU00339"/>
    </source>
</evidence>
<feature type="signal peptide" evidence="3">
    <location>
        <begin position="1"/>
        <end position="26"/>
    </location>
</feature>
<proteinExistence type="predicted"/>
<keyword evidence="3" id="KW-0732">Signal</keyword>
<evidence type="ECO:0000256" key="2">
    <source>
        <dbReference type="SAM" id="MobiDB-lite"/>
    </source>
</evidence>
<feature type="compositionally biased region" description="Pro residues" evidence="2">
    <location>
        <begin position="305"/>
        <end position="327"/>
    </location>
</feature>
<dbReference type="Gene3D" id="1.25.40.10">
    <property type="entry name" value="Tetratricopeptide repeat domain"/>
    <property type="match status" value="1"/>
</dbReference>
<evidence type="ECO:0000313" key="5">
    <source>
        <dbReference type="Proteomes" id="UP000248326"/>
    </source>
</evidence>
<keyword evidence="1" id="KW-0802">TPR repeat</keyword>
<dbReference type="EMBL" id="QJSX01000005">
    <property type="protein sequence ID" value="PYE54403.1"/>
    <property type="molecule type" value="Genomic_DNA"/>
</dbReference>
<dbReference type="Pfam" id="PF13432">
    <property type="entry name" value="TPR_16"/>
    <property type="match status" value="1"/>
</dbReference>
<dbReference type="SUPFAM" id="SSF48452">
    <property type="entry name" value="TPR-like"/>
    <property type="match status" value="1"/>
</dbReference>
<dbReference type="AlphaFoldDB" id="A0A318S682"/>
<protein>
    <submittedName>
        <fullName evidence="4">Tetratricopeptide repeat protein</fullName>
    </submittedName>
</protein>
<reference evidence="4 5" key="1">
    <citation type="submission" date="2018-06" db="EMBL/GenBank/DDBJ databases">
        <title>Genomic Encyclopedia of Type Strains, Phase IV (KMG-IV): sequencing the most valuable type-strain genomes for metagenomic binning, comparative biology and taxonomic classification.</title>
        <authorList>
            <person name="Goeker M."/>
        </authorList>
    </citation>
    <scope>NUCLEOTIDE SEQUENCE [LARGE SCALE GENOMIC DNA]</scope>
    <source>
        <strain evidence="4 5">DSM 18048</strain>
    </source>
</reference>
<dbReference type="InterPro" id="IPR011990">
    <property type="entry name" value="TPR-like_helical_dom_sf"/>
</dbReference>
<comment type="caution">
    <text evidence="4">The sequence shown here is derived from an EMBL/GenBank/DDBJ whole genome shotgun (WGS) entry which is preliminary data.</text>
</comment>
<evidence type="ECO:0000313" key="4">
    <source>
        <dbReference type="EMBL" id="PYE54403.1"/>
    </source>
</evidence>
<gene>
    <name evidence="4" type="ORF">DES52_10540</name>
</gene>
<feature type="repeat" description="TPR" evidence="1">
    <location>
        <begin position="229"/>
        <end position="262"/>
    </location>
</feature>
<name>A0A318S682_9DEIO</name>
<dbReference type="PROSITE" id="PS50005">
    <property type="entry name" value="TPR"/>
    <property type="match status" value="1"/>
</dbReference>
<accession>A0A318S682</accession>
<organism evidence="4 5">
    <name type="scientific">Deinococcus yavapaiensis KR-236</name>
    <dbReference type="NCBI Taxonomy" id="694435"/>
    <lineage>
        <taxon>Bacteria</taxon>
        <taxon>Thermotogati</taxon>
        <taxon>Deinococcota</taxon>
        <taxon>Deinococci</taxon>
        <taxon>Deinococcales</taxon>
        <taxon>Deinococcaceae</taxon>
        <taxon>Deinococcus</taxon>
    </lineage>
</organism>
<dbReference type="InterPro" id="IPR019734">
    <property type="entry name" value="TPR_rpt"/>
</dbReference>
<feature type="compositionally biased region" description="Low complexity" evidence="2">
    <location>
        <begin position="295"/>
        <end position="304"/>
    </location>
</feature>